<feature type="region of interest" description="Disordered" evidence="1">
    <location>
        <begin position="41"/>
        <end position="69"/>
    </location>
</feature>
<proteinExistence type="predicted"/>
<accession>A0A8W8K8D3</accession>
<dbReference type="Proteomes" id="UP000005408">
    <property type="component" value="Unassembled WGS sequence"/>
</dbReference>
<feature type="compositionally biased region" description="Acidic residues" evidence="1">
    <location>
        <begin position="46"/>
        <end position="56"/>
    </location>
</feature>
<keyword evidence="3" id="KW-1185">Reference proteome</keyword>
<sequence>MMAIEKSSTATFQATTLKDCNMEEASQEQPIHSGHFMITNVHAPSQDDDDEYDDNEDVKPELQENGFDFNSANKTISNVYSFGQNTHTLSIDDSLTKLFDCMSLAYRYAE</sequence>
<dbReference type="AlphaFoldDB" id="A0A8W8K8D3"/>
<evidence type="ECO:0000313" key="2">
    <source>
        <dbReference type="EnsemblMetazoa" id="G22861.2:cds"/>
    </source>
</evidence>
<dbReference type="EnsemblMetazoa" id="G22861.2">
    <property type="protein sequence ID" value="G22861.2:cds"/>
    <property type="gene ID" value="G22861"/>
</dbReference>
<organism evidence="2 3">
    <name type="scientific">Magallana gigas</name>
    <name type="common">Pacific oyster</name>
    <name type="synonym">Crassostrea gigas</name>
    <dbReference type="NCBI Taxonomy" id="29159"/>
    <lineage>
        <taxon>Eukaryota</taxon>
        <taxon>Metazoa</taxon>
        <taxon>Spiralia</taxon>
        <taxon>Lophotrochozoa</taxon>
        <taxon>Mollusca</taxon>
        <taxon>Bivalvia</taxon>
        <taxon>Autobranchia</taxon>
        <taxon>Pteriomorphia</taxon>
        <taxon>Ostreida</taxon>
        <taxon>Ostreoidea</taxon>
        <taxon>Ostreidae</taxon>
        <taxon>Magallana</taxon>
    </lineage>
</organism>
<protein>
    <submittedName>
        <fullName evidence="2">Uncharacterized protein</fullName>
    </submittedName>
</protein>
<evidence type="ECO:0000256" key="1">
    <source>
        <dbReference type="SAM" id="MobiDB-lite"/>
    </source>
</evidence>
<name>A0A8W8K8D3_MAGGI</name>
<reference evidence="2" key="1">
    <citation type="submission" date="2022-08" db="UniProtKB">
        <authorList>
            <consortium name="EnsemblMetazoa"/>
        </authorList>
    </citation>
    <scope>IDENTIFICATION</scope>
    <source>
        <strain evidence="2">05x7-T-G4-1.051#20</strain>
    </source>
</reference>
<evidence type="ECO:0000313" key="3">
    <source>
        <dbReference type="Proteomes" id="UP000005408"/>
    </source>
</evidence>